<sequence>MAQEPSILARKVVLAFAMLFSSVAVASFAAGAVASYHGNLNYRSPSLDHPSMGIDVPKVVKRHAALEKRQANSTWDPSALNFTHGVASGDPYADSVILWTRISPQFENDASNVTVEGTVALYSHETERYVRASTRPVCVDWQVSTSRNFSGTAAASGRAYTTSDIDYTVKVEAGGLSPFTEYYYQFTVCDSSNKSPVGRTKTSPDENDDTTQIGLAVFSCSNYPTGYFNAYGNAARRDEVDYFVHLGDYIYETSTGVLGRDARATNPPRTIFTLFDYRTRIAQYRTDLDLRLAHQNFAWVTTWDDHEVANNAYRDGSSAVNNTEDSFVRITKGVSVDQRKMNAVRAYFEWMPIRQVNLDNNLRIWRNFRLGKLLDLTILDTRNYDRSITDLNYNENYIPKIANDAGRTLMGSDQENWFYRTLRESAERGATWRVIGNQIVFSRINVTSWFGTFENPFNTDQWDGYLSNRNRTFQTLYGDNIGNNIMLAGDSHANWVSDLVQLDAQSAPNAALNGQDSIPAYDQATGEGSIGVEFAVTAVSSSGFGGTIASAEEQASTLTRDNAELMWNEGYFRGYLKLTLTPREARAEYYGAPTVWLRNAWDIPLANFTTVAGTNRLARPVGGGRVTTGSLKDGVNAGVVSGVNGTLALNTETGEWAVPPAELIGGGNFITYARRNTTG</sequence>
<dbReference type="InterPro" id="IPR029052">
    <property type="entry name" value="Metallo-depent_PP-like"/>
</dbReference>
<keyword evidence="5" id="KW-1185">Reference proteome</keyword>
<dbReference type="OrthoDB" id="9992270at2759"/>
<feature type="domain" description="Phospholipase D N-terminal" evidence="3">
    <location>
        <begin position="84"/>
        <end position="202"/>
    </location>
</feature>
<dbReference type="InterPro" id="IPR038607">
    <property type="entry name" value="PhoD-like_sf"/>
</dbReference>
<dbReference type="PANTHER" id="PTHR43606">
    <property type="entry name" value="PHOSPHATASE, PUTATIVE (AFU_ORTHOLOGUE AFUA_6G08710)-RELATED"/>
    <property type="match status" value="1"/>
</dbReference>
<dbReference type="Pfam" id="PF09423">
    <property type="entry name" value="PhoD"/>
    <property type="match status" value="1"/>
</dbReference>
<dbReference type="Pfam" id="PF16655">
    <property type="entry name" value="PhoD_N"/>
    <property type="match status" value="1"/>
</dbReference>
<evidence type="ECO:0000256" key="1">
    <source>
        <dbReference type="SAM" id="Phobius"/>
    </source>
</evidence>
<gene>
    <name evidence="4" type="ORF">BDZ85DRAFT_238607</name>
</gene>
<dbReference type="CDD" id="cd07389">
    <property type="entry name" value="MPP_PhoD"/>
    <property type="match status" value="1"/>
</dbReference>
<dbReference type="Gene3D" id="2.60.40.380">
    <property type="entry name" value="Purple acid phosphatase-like, N-terminal"/>
    <property type="match status" value="1"/>
</dbReference>
<feature type="transmembrane region" description="Helical" evidence="1">
    <location>
        <begin position="12"/>
        <end position="36"/>
    </location>
</feature>
<dbReference type="PANTHER" id="PTHR43606:SF8">
    <property type="entry name" value="ALKALINE PHOSPHATASE"/>
    <property type="match status" value="1"/>
</dbReference>
<reference evidence="5" key="1">
    <citation type="journal article" date="2020" name="Stud. Mycol.">
        <title>101 Dothideomycetes genomes: A test case for predicting lifestyles and emergence of pathogens.</title>
        <authorList>
            <person name="Haridas S."/>
            <person name="Albert R."/>
            <person name="Binder M."/>
            <person name="Bloem J."/>
            <person name="LaButti K."/>
            <person name="Salamov A."/>
            <person name="Andreopoulos B."/>
            <person name="Baker S."/>
            <person name="Barry K."/>
            <person name="Bills G."/>
            <person name="Bluhm B."/>
            <person name="Cannon C."/>
            <person name="Castanera R."/>
            <person name="Culley D."/>
            <person name="Daum C."/>
            <person name="Ezra D."/>
            <person name="Gonzalez J."/>
            <person name="Henrissat B."/>
            <person name="Kuo A."/>
            <person name="Liang C."/>
            <person name="Lipzen A."/>
            <person name="Lutzoni F."/>
            <person name="Magnuson J."/>
            <person name="Mondo S."/>
            <person name="Nolan M."/>
            <person name="Ohm R."/>
            <person name="Pangilinan J."/>
            <person name="Park H.-J."/>
            <person name="Ramirez L."/>
            <person name="Alfaro M."/>
            <person name="Sun H."/>
            <person name="Tritt A."/>
            <person name="Yoshinaga Y."/>
            <person name="Zwiers L.-H."/>
            <person name="Turgeon B."/>
            <person name="Goodwin S."/>
            <person name="Spatafora J."/>
            <person name="Crous P."/>
            <person name="Grigoriev I."/>
        </authorList>
    </citation>
    <scope>NUCLEOTIDE SEQUENCE [LARGE SCALE GENOMIC DNA]</scope>
    <source>
        <strain evidence="5">CECT 20119</strain>
    </source>
</reference>
<name>A0A6A6G864_9PEZI</name>
<evidence type="ECO:0000259" key="3">
    <source>
        <dbReference type="Pfam" id="PF16655"/>
    </source>
</evidence>
<dbReference type="InterPro" id="IPR052900">
    <property type="entry name" value="Phospholipid_Metab_Enz"/>
</dbReference>
<keyword evidence="1" id="KW-0812">Transmembrane</keyword>
<keyword evidence="1" id="KW-0472">Membrane</keyword>
<dbReference type="SUPFAM" id="SSF56300">
    <property type="entry name" value="Metallo-dependent phosphatases"/>
    <property type="match status" value="1"/>
</dbReference>
<proteinExistence type="predicted"/>
<protein>
    <submittedName>
        <fullName evidence="4">PhoD-like phosphatase-domain-containing protein</fullName>
    </submittedName>
</protein>
<evidence type="ECO:0000313" key="4">
    <source>
        <dbReference type="EMBL" id="KAF2221779.1"/>
    </source>
</evidence>
<dbReference type="Proteomes" id="UP000799538">
    <property type="component" value="Unassembled WGS sequence"/>
</dbReference>
<dbReference type="Gene3D" id="3.60.21.70">
    <property type="entry name" value="PhoD-like phosphatase"/>
    <property type="match status" value="1"/>
</dbReference>
<accession>A0A6A6G864</accession>
<keyword evidence="1" id="KW-1133">Transmembrane helix</keyword>
<dbReference type="AlphaFoldDB" id="A0A6A6G864"/>
<evidence type="ECO:0000313" key="5">
    <source>
        <dbReference type="Proteomes" id="UP000799538"/>
    </source>
</evidence>
<dbReference type="EMBL" id="ML992509">
    <property type="protein sequence ID" value="KAF2221779.1"/>
    <property type="molecule type" value="Genomic_DNA"/>
</dbReference>
<evidence type="ECO:0000259" key="2">
    <source>
        <dbReference type="Pfam" id="PF09423"/>
    </source>
</evidence>
<dbReference type="InterPro" id="IPR018946">
    <property type="entry name" value="PhoD-like_MPP"/>
</dbReference>
<feature type="domain" description="PhoD-like phosphatase metallophosphatase" evidence="2">
    <location>
        <begin position="215"/>
        <end position="589"/>
    </location>
</feature>
<dbReference type="InterPro" id="IPR032093">
    <property type="entry name" value="PhoD_N"/>
</dbReference>
<organism evidence="4 5">
    <name type="scientific">Elsinoe ampelina</name>
    <dbReference type="NCBI Taxonomy" id="302913"/>
    <lineage>
        <taxon>Eukaryota</taxon>
        <taxon>Fungi</taxon>
        <taxon>Dikarya</taxon>
        <taxon>Ascomycota</taxon>
        <taxon>Pezizomycotina</taxon>
        <taxon>Dothideomycetes</taxon>
        <taxon>Dothideomycetidae</taxon>
        <taxon>Myriangiales</taxon>
        <taxon>Elsinoaceae</taxon>
        <taxon>Elsinoe</taxon>
    </lineage>
</organism>